<reference evidence="1" key="1">
    <citation type="journal article" date="2021" name="Open Biol.">
        <title>Shared evolutionary footprints suggest mitochondrial oxidative damage underlies multiple complex I losses in fungi.</title>
        <authorList>
            <person name="Schikora-Tamarit M.A."/>
            <person name="Marcet-Houben M."/>
            <person name="Nosek J."/>
            <person name="Gabaldon T."/>
        </authorList>
    </citation>
    <scope>NUCLEOTIDE SEQUENCE</scope>
    <source>
        <strain evidence="1">CBS2887</strain>
    </source>
</reference>
<comment type="caution">
    <text evidence="1">The sequence shown here is derived from an EMBL/GenBank/DDBJ whole genome shotgun (WGS) entry which is preliminary data.</text>
</comment>
<keyword evidence="2" id="KW-1185">Reference proteome</keyword>
<organism evidence="1 2">
    <name type="scientific">Wickerhamomyces pijperi</name>
    <name type="common">Yeast</name>
    <name type="synonym">Pichia pijperi</name>
    <dbReference type="NCBI Taxonomy" id="599730"/>
    <lineage>
        <taxon>Eukaryota</taxon>
        <taxon>Fungi</taxon>
        <taxon>Dikarya</taxon>
        <taxon>Ascomycota</taxon>
        <taxon>Saccharomycotina</taxon>
        <taxon>Saccharomycetes</taxon>
        <taxon>Phaffomycetales</taxon>
        <taxon>Wickerhamomycetaceae</taxon>
        <taxon>Wickerhamomyces</taxon>
    </lineage>
</organism>
<dbReference type="EMBL" id="JAEUBG010002512">
    <property type="protein sequence ID" value="KAH3684434.1"/>
    <property type="molecule type" value="Genomic_DNA"/>
</dbReference>
<accession>A0A9P8Q7T6</accession>
<evidence type="ECO:0000313" key="1">
    <source>
        <dbReference type="EMBL" id="KAH3684434.1"/>
    </source>
</evidence>
<gene>
    <name evidence="1" type="ORF">WICPIJ_004620</name>
</gene>
<dbReference type="AlphaFoldDB" id="A0A9P8Q7T6"/>
<proteinExistence type="predicted"/>
<evidence type="ECO:0000313" key="2">
    <source>
        <dbReference type="Proteomes" id="UP000774326"/>
    </source>
</evidence>
<name>A0A9P8Q7T6_WICPI</name>
<sequence length="81" mass="8680">MELAAPPLKVMVKSPFVDSPSQEGSSHLNGLFQFKVRSRTTNTKGEDKVQTTSVLCGDIISNGTLQFGEVHDISTINGVTS</sequence>
<reference evidence="1" key="2">
    <citation type="submission" date="2021-01" db="EMBL/GenBank/DDBJ databases">
        <authorList>
            <person name="Schikora-Tamarit M.A."/>
        </authorList>
    </citation>
    <scope>NUCLEOTIDE SEQUENCE</scope>
    <source>
        <strain evidence="1">CBS2887</strain>
    </source>
</reference>
<protein>
    <submittedName>
        <fullName evidence="1">Uncharacterized protein</fullName>
    </submittedName>
</protein>
<dbReference type="Proteomes" id="UP000774326">
    <property type="component" value="Unassembled WGS sequence"/>
</dbReference>